<proteinExistence type="predicted"/>
<organism evidence="3">
    <name type="scientific">Brugia pahangi</name>
    <name type="common">Filarial nematode worm</name>
    <dbReference type="NCBI Taxonomy" id="6280"/>
    <lineage>
        <taxon>Eukaryota</taxon>
        <taxon>Metazoa</taxon>
        <taxon>Ecdysozoa</taxon>
        <taxon>Nematoda</taxon>
        <taxon>Chromadorea</taxon>
        <taxon>Rhabditida</taxon>
        <taxon>Spirurina</taxon>
        <taxon>Spiruromorpha</taxon>
        <taxon>Filarioidea</taxon>
        <taxon>Onchocercidae</taxon>
        <taxon>Brugia</taxon>
    </lineage>
</organism>
<evidence type="ECO:0000313" key="2">
    <source>
        <dbReference type="Proteomes" id="UP000278627"/>
    </source>
</evidence>
<evidence type="ECO:0000313" key="3">
    <source>
        <dbReference type="WBParaSite" id="BPAG_0000494701-mRNA-1"/>
    </source>
</evidence>
<accession>A0A0N4T9R0</accession>
<dbReference type="AlphaFoldDB" id="A0A0N4T9R0"/>
<reference evidence="1 2" key="2">
    <citation type="submission" date="2018-11" db="EMBL/GenBank/DDBJ databases">
        <authorList>
            <consortium name="Pathogen Informatics"/>
        </authorList>
    </citation>
    <scope>NUCLEOTIDE SEQUENCE [LARGE SCALE GENOMIC DNA]</scope>
</reference>
<protein>
    <submittedName>
        <fullName evidence="3">IlGF domain-containing protein</fullName>
    </submittedName>
</protein>
<reference evidence="3" key="1">
    <citation type="submission" date="2017-02" db="UniProtKB">
        <authorList>
            <consortium name="WormBaseParasite"/>
        </authorList>
    </citation>
    <scope>IDENTIFICATION</scope>
</reference>
<name>A0A0N4T9R0_BRUPA</name>
<gene>
    <name evidence="1" type="ORF">BPAG_LOCUS4911</name>
</gene>
<keyword evidence="2" id="KW-1185">Reference proteome</keyword>
<dbReference type="Proteomes" id="UP000278627">
    <property type="component" value="Unassembled WGS sequence"/>
</dbReference>
<sequence>MMLLLRFSKLSWRYQQLLLALLLAATICYATPMKYKYDPFVMDVNTFLHAKRESGLLSAGALMNDDDESSIRNITALVRSKRSCCVILSCCCCGKKRKRSVNGTEIGQGSLSRRRRALHDLERWNYMQNTKQNIRSALLELI</sequence>
<dbReference type="WBParaSite" id="BPAG_0000494701-mRNA-1">
    <property type="protein sequence ID" value="BPAG_0000494701-mRNA-1"/>
    <property type="gene ID" value="BPAG_0000494701"/>
</dbReference>
<dbReference type="EMBL" id="UZAD01002900">
    <property type="protein sequence ID" value="VDN86097.1"/>
    <property type="molecule type" value="Genomic_DNA"/>
</dbReference>
<evidence type="ECO:0000313" key="1">
    <source>
        <dbReference type="EMBL" id="VDN86097.1"/>
    </source>
</evidence>